<name>A0A5K1VM43_ENTHI</name>
<accession>A0A5K1VM43</accession>
<dbReference type="EMBL" id="BDEQ01000001">
    <property type="protein sequence ID" value="GAT92589.1"/>
    <property type="molecule type" value="Genomic_DNA"/>
</dbReference>
<proteinExistence type="predicted"/>
<evidence type="ECO:0000256" key="1">
    <source>
        <dbReference type="SAM" id="Coils"/>
    </source>
</evidence>
<feature type="coiled-coil region" evidence="1">
    <location>
        <begin position="3"/>
        <end position="51"/>
    </location>
</feature>
<protein>
    <recommendedName>
        <fullName evidence="4">TLDc domain-containing protein</fullName>
    </recommendedName>
</protein>
<organism evidence="2 3">
    <name type="scientific">Entamoeba histolytica</name>
    <dbReference type="NCBI Taxonomy" id="5759"/>
    <lineage>
        <taxon>Eukaryota</taxon>
        <taxon>Amoebozoa</taxon>
        <taxon>Evosea</taxon>
        <taxon>Archamoebae</taxon>
        <taxon>Mastigamoebida</taxon>
        <taxon>Entamoebidae</taxon>
        <taxon>Entamoeba</taxon>
    </lineage>
</organism>
<keyword evidence="1" id="KW-0175">Coiled coil</keyword>
<dbReference type="Proteomes" id="UP000078387">
    <property type="component" value="Unassembled WGS sequence"/>
</dbReference>
<evidence type="ECO:0000313" key="3">
    <source>
        <dbReference type="Proteomes" id="UP000078387"/>
    </source>
</evidence>
<dbReference type="VEuPathDB" id="AmoebaDB:EHI7A_069360"/>
<dbReference type="VEuPathDB" id="AmoebaDB:KM1_123880"/>
<evidence type="ECO:0000313" key="2">
    <source>
        <dbReference type="EMBL" id="GAT92589.1"/>
    </source>
</evidence>
<dbReference type="OMA" id="MSECIIL"/>
<reference evidence="2 3" key="1">
    <citation type="submission" date="2016-05" db="EMBL/GenBank/DDBJ databases">
        <title>First whole genome sequencing of Entamoeba histolytica HM1:IMSS-clone-6.</title>
        <authorList>
            <person name="Mukherjee Avik.K."/>
            <person name="Izumyama S."/>
            <person name="Nakada-Tsukui K."/>
            <person name="Nozaki T."/>
        </authorList>
    </citation>
    <scope>NUCLEOTIDE SEQUENCE [LARGE SCALE GENOMIC DNA]</scope>
    <source>
        <strain evidence="2 3">HM1:IMSS clone 6</strain>
    </source>
</reference>
<gene>
    <name evidence="2" type="ORF">CL6EHI_183270</name>
</gene>
<sequence>MNINNLQQQLDQIEETMSQMSECIMLFKKMHHQVNQSIERIRTQLEEMNNKKFHPLRELLPSNGIDEYTHTLSKWTERSIGRILYDGKLEIDSVKQVLLNKKNILIIIGSGNNVFGSYHDRTIGMNEWCFDLNHFVFTIKNLFNIPPTKYKRIIKEKVFCITDTCLYKINGWGCIGKDSYIDYLFPSHYKDTIGIGANIFTGNIYLNTFSVDYILVLEMRQQHINNN</sequence>
<dbReference type="AlphaFoldDB" id="A0A5K1VM43"/>
<evidence type="ECO:0008006" key="4">
    <source>
        <dbReference type="Google" id="ProtNLM"/>
    </source>
</evidence>
<dbReference type="VEuPathDB" id="AmoebaDB:EHI_183270"/>
<comment type="caution">
    <text evidence="2">The sequence shown here is derived from an EMBL/GenBank/DDBJ whole genome shotgun (WGS) entry which is preliminary data.</text>
</comment>